<proteinExistence type="predicted"/>
<dbReference type="EMBL" id="JAJGAK010000002">
    <property type="protein sequence ID" value="MCC8363621.1"/>
    <property type="molecule type" value="Genomic_DNA"/>
</dbReference>
<evidence type="ECO:0000313" key="5">
    <source>
        <dbReference type="Proteomes" id="UP001165293"/>
    </source>
</evidence>
<dbReference type="Proteomes" id="UP001165293">
    <property type="component" value="Unassembled WGS sequence"/>
</dbReference>
<evidence type="ECO:0000313" key="4">
    <source>
        <dbReference type="EMBL" id="MCC8363621.1"/>
    </source>
</evidence>
<dbReference type="InterPro" id="IPR051016">
    <property type="entry name" value="Diverse_Substrate_AcTransf"/>
</dbReference>
<dbReference type="Gene3D" id="3.40.630.30">
    <property type="match status" value="1"/>
</dbReference>
<comment type="caution">
    <text evidence="4">The sequence shown here is derived from an EMBL/GenBank/DDBJ whole genome shotgun (WGS) entry which is preliminary data.</text>
</comment>
<gene>
    <name evidence="4" type="ORF">LK996_11130</name>
</gene>
<dbReference type="PROSITE" id="PS51186">
    <property type="entry name" value="GNAT"/>
    <property type="match status" value="1"/>
</dbReference>
<dbReference type="Pfam" id="PF00583">
    <property type="entry name" value="Acetyltransf_1"/>
    <property type="match status" value="1"/>
</dbReference>
<feature type="domain" description="N-acetyltransferase" evidence="3">
    <location>
        <begin position="2"/>
        <end position="147"/>
    </location>
</feature>
<evidence type="ECO:0000259" key="3">
    <source>
        <dbReference type="PROSITE" id="PS51186"/>
    </source>
</evidence>
<dbReference type="CDD" id="cd04301">
    <property type="entry name" value="NAT_SF"/>
    <property type="match status" value="1"/>
</dbReference>
<dbReference type="InterPro" id="IPR016181">
    <property type="entry name" value="Acyl_CoA_acyltransferase"/>
</dbReference>
<dbReference type="PANTHER" id="PTHR10545:SF42">
    <property type="entry name" value="ACETYLTRANSFERASE"/>
    <property type="match status" value="1"/>
</dbReference>
<dbReference type="RefSeq" id="WP_230527254.1">
    <property type="nucleotide sequence ID" value="NZ_JAJGAK010000002.1"/>
</dbReference>
<evidence type="ECO:0000256" key="2">
    <source>
        <dbReference type="ARBA" id="ARBA00023315"/>
    </source>
</evidence>
<sequence>MAVIRPIAAQDYEVWAVLFGGYAAFYQVQQSAQMRETVWSWLHDPAHELSGLIAFDAGGTAVGLAHYRPFARPLSATIGGWLDDLFVDPGARGEAIGKQLIAAVAAIGRERGWSVIRWLTAEDNYRARSSYDKIASKTKFLTYDLAL</sequence>
<evidence type="ECO:0000256" key="1">
    <source>
        <dbReference type="ARBA" id="ARBA00022679"/>
    </source>
</evidence>
<accession>A0ABS8JJ42</accession>
<keyword evidence="2" id="KW-0012">Acyltransferase</keyword>
<reference evidence="4" key="1">
    <citation type="submission" date="2021-10" db="EMBL/GenBank/DDBJ databases">
        <authorList>
            <person name="Lyu M."/>
            <person name="Wang X."/>
            <person name="Meng X."/>
            <person name="Xu K."/>
        </authorList>
    </citation>
    <scope>NUCLEOTIDE SEQUENCE</scope>
    <source>
        <strain evidence="4">A6</strain>
    </source>
</reference>
<dbReference type="SUPFAM" id="SSF55729">
    <property type="entry name" value="Acyl-CoA N-acyltransferases (Nat)"/>
    <property type="match status" value="1"/>
</dbReference>
<dbReference type="InterPro" id="IPR000182">
    <property type="entry name" value="GNAT_dom"/>
</dbReference>
<dbReference type="PANTHER" id="PTHR10545">
    <property type="entry name" value="DIAMINE N-ACETYLTRANSFERASE"/>
    <property type="match status" value="1"/>
</dbReference>
<name>A0ABS8JJ42_9GAMM</name>
<keyword evidence="5" id="KW-1185">Reference proteome</keyword>
<keyword evidence="1" id="KW-0808">Transferase</keyword>
<protein>
    <submittedName>
        <fullName evidence="4">GNAT family N-acetyltransferase</fullName>
    </submittedName>
</protein>
<organism evidence="4 5">
    <name type="scientific">Noviluteimonas lactosilytica</name>
    <dbReference type="NCBI Taxonomy" id="2888523"/>
    <lineage>
        <taxon>Bacteria</taxon>
        <taxon>Pseudomonadati</taxon>
        <taxon>Pseudomonadota</taxon>
        <taxon>Gammaproteobacteria</taxon>
        <taxon>Lysobacterales</taxon>
        <taxon>Lysobacteraceae</taxon>
        <taxon>Noviluteimonas</taxon>
    </lineage>
</organism>